<proteinExistence type="predicted"/>
<gene>
    <name evidence="6" type="ORF">LTR82_017797</name>
</gene>
<dbReference type="PANTHER" id="PTHR24346">
    <property type="entry name" value="MAP/MICROTUBULE AFFINITY-REGULATING KINASE"/>
    <property type="match status" value="1"/>
</dbReference>
<organism evidence="6 7">
    <name type="scientific">Friedmanniomyces endolithicus</name>
    <dbReference type="NCBI Taxonomy" id="329885"/>
    <lineage>
        <taxon>Eukaryota</taxon>
        <taxon>Fungi</taxon>
        <taxon>Dikarya</taxon>
        <taxon>Ascomycota</taxon>
        <taxon>Pezizomycotina</taxon>
        <taxon>Dothideomycetes</taxon>
        <taxon>Dothideomycetidae</taxon>
        <taxon>Mycosphaerellales</taxon>
        <taxon>Teratosphaeriaceae</taxon>
        <taxon>Friedmanniomyces</taxon>
    </lineage>
</organism>
<evidence type="ECO:0000256" key="4">
    <source>
        <dbReference type="SAM" id="MobiDB-lite"/>
    </source>
</evidence>
<protein>
    <recommendedName>
        <fullName evidence="5">Protein kinase domain-containing protein</fullName>
    </recommendedName>
</protein>
<dbReference type="SMART" id="SM00220">
    <property type="entry name" value="S_TKc"/>
    <property type="match status" value="1"/>
</dbReference>
<keyword evidence="2 3" id="KW-0067">ATP-binding</keyword>
<dbReference type="AlphaFoldDB" id="A0AAN6F410"/>
<dbReference type="GO" id="GO:0004674">
    <property type="term" value="F:protein serine/threonine kinase activity"/>
    <property type="evidence" value="ECO:0007669"/>
    <property type="project" value="TreeGrafter"/>
</dbReference>
<evidence type="ECO:0000256" key="2">
    <source>
        <dbReference type="ARBA" id="ARBA00022840"/>
    </source>
</evidence>
<dbReference type="Gene3D" id="3.30.200.20">
    <property type="entry name" value="Phosphorylase Kinase, domain 1"/>
    <property type="match status" value="1"/>
</dbReference>
<feature type="region of interest" description="Disordered" evidence="4">
    <location>
        <begin position="42"/>
        <end position="64"/>
    </location>
</feature>
<feature type="domain" description="Protein kinase" evidence="5">
    <location>
        <begin position="244"/>
        <end position="535"/>
    </location>
</feature>
<feature type="region of interest" description="Disordered" evidence="4">
    <location>
        <begin position="211"/>
        <end position="237"/>
    </location>
</feature>
<dbReference type="GO" id="GO:0035556">
    <property type="term" value="P:intracellular signal transduction"/>
    <property type="evidence" value="ECO:0007669"/>
    <property type="project" value="TreeGrafter"/>
</dbReference>
<dbReference type="PANTHER" id="PTHR24346:SF30">
    <property type="entry name" value="MATERNAL EMBRYONIC LEUCINE ZIPPER KINASE"/>
    <property type="match status" value="1"/>
</dbReference>
<dbReference type="SUPFAM" id="SSF56112">
    <property type="entry name" value="Protein kinase-like (PK-like)"/>
    <property type="match status" value="1"/>
</dbReference>
<name>A0AAN6F410_9PEZI</name>
<evidence type="ECO:0000259" key="5">
    <source>
        <dbReference type="PROSITE" id="PS50011"/>
    </source>
</evidence>
<dbReference type="GO" id="GO:0005524">
    <property type="term" value="F:ATP binding"/>
    <property type="evidence" value="ECO:0007669"/>
    <property type="project" value="UniProtKB-UniRule"/>
</dbReference>
<dbReference type="EMBL" id="JASUXU010000176">
    <property type="protein sequence ID" value="KAK0302655.1"/>
    <property type="molecule type" value="Genomic_DNA"/>
</dbReference>
<keyword evidence="1 3" id="KW-0547">Nucleotide-binding</keyword>
<accession>A0AAN6F410</accession>
<dbReference type="PROSITE" id="PS50011">
    <property type="entry name" value="PROTEIN_KINASE_DOM"/>
    <property type="match status" value="1"/>
</dbReference>
<dbReference type="InterPro" id="IPR000719">
    <property type="entry name" value="Prot_kinase_dom"/>
</dbReference>
<dbReference type="InterPro" id="IPR008271">
    <property type="entry name" value="Ser/Thr_kinase_AS"/>
</dbReference>
<evidence type="ECO:0000313" key="7">
    <source>
        <dbReference type="Proteomes" id="UP001168146"/>
    </source>
</evidence>
<dbReference type="GO" id="GO:0005737">
    <property type="term" value="C:cytoplasm"/>
    <property type="evidence" value="ECO:0007669"/>
    <property type="project" value="TreeGrafter"/>
</dbReference>
<evidence type="ECO:0000256" key="3">
    <source>
        <dbReference type="PROSITE-ProRule" id="PRU10141"/>
    </source>
</evidence>
<dbReference type="PROSITE" id="PS00108">
    <property type="entry name" value="PROTEIN_KINASE_ST"/>
    <property type="match status" value="1"/>
</dbReference>
<feature type="region of interest" description="Disordered" evidence="4">
    <location>
        <begin position="550"/>
        <end position="582"/>
    </location>
</feature>
<sequence>MYGPDVFAVVTAHDHKNKASSALGLEHNSRWFCKATGGVALEPTMDSRETTPAGVSQSDDDREEEVASNVNRLVVSFSKLLALENLENGLQLGTNPILSHILLGHRGTKGISGRQCNITVDETLNIWLHDYHSTHGTAVGQNGQNQKEVRRKETWLLAYPPSAPDGFEETTIHCSNLAVKLEFPNHRAGTSHHVENLRAFVMKCQGAAKRSKADSPGVEALGLDSEPSTQAPSEAPTPRDRLVYYAVKTIGVGTFGKVLKVIKARDGKALAAKIFNPPPNGNKRRRNDPDPDSLIKIRREFAIMRDNPHASFAAPLIVLPHNVELTTAQPNVVQVFELRETPEPTIIMDYYPLGNITDTNTAYDEYVSAWGQILDGLKHLHAKGVVHRDLKPENILVERNPLFKVIVADFGMAKVATDTTLLQTFCGTLKYAAPEVFPGLSSGHGPLVDIFSLGVMVYEWIYTLPDPPSVPAPRKRNEQVSDKQWYTWLDEWVGLLLDKLEDEEDDSAIQILVHMVETKVTLRWSATKCLVQGFKSGLFKRRVADGLVGCASDPDDLDPPTGEREGLGPKTPTAPPSLSPDIGLTESAVTIIDGAMWNKESVSSQ</sequence>
<dbReference type="PROSITE" id="PS00107">
    <property type="entry name" value="PROTEIN_KINASE_ATP"/>
    <property type="match status" value="1"/>
</dbReference>
<dbReference type="InterPro" id="IPR017441">
    <property type="entry name" value="Protein_kinase_ATP_BS"/>
</dbReference>
<comment type="caution">
    <text evidence="6">The sequence shown here is derived from an EMBL/GenBank/DDBJ whole genome shotgun (WGS) entry which is preliminary data.</text>
</comment>
<dbReference type="Pfam" id="PF00069">
    <property type="entry name" value="Pkinase"/>
    <property type="match status" value="1"/>
</dbReference>
<feature type="region of interest" description="Disordered" evidence="4">
    <location>
        <begin position="273"/>
        <end position="292"/>
    </location>
</feature>
<evidence type="ECO:0000313" key="6">
    <source>
        <dbReference type="EMBL" id="KAK0302655.1"/>
    </source>
</evidence>
<dbReference type="InterPro" id="IPR011009">
    <property type="entry name" value="Kinase-like_dom_sf"/>
</dbReference>
<reference evidence="6" key="1">
    <citation type="submission" date="2021-12" db="EMBL/GenBank/DDBJ databases">
        <title>Black yeast isolated from Biological Soil Crust.</title>
        <authorList>
            <person name="Kurbessoian T."/>
        </authorList>
    </citation>
    <scope>NUCLEOTIDE SEQUENCE</scope>
    <source>
        <strain evidence="6">CCFEE 5208</strain>
    </source>
</reference>
<dbReference type="Gene3D" id="1.10.510.10">
    <property type="entry name" value="Transferase(Phosphotransferase) domain 1"/>
    <property type="match status" value="1"/>
</dbReference>
<evidence type="ECO:0000256" key="1">
    <source>
        <dbReference type="ARBA" id="ARBA00022741"/>
    </source>
</evidence>
<feature type="binding site" evidence="3">
    <location>
        <position position="273"/>
    </location>
    <ligand>
        <name>ATP</name>
        <dbReference type="ChEBI" id="CHEBI:30616"/>
    </ligand>
</feature>
<dbReference type="Proteomes" id="UP001168146">
    <property type="component" value="Unassembled WGS sequence"/>
</dbReference>